<dbReference type="AlphaFoldDB" id="A0A1I6LU15"/>
<evidence type="ECO:0000256" key="1">
    <source>
        <dbReference type="SAM" id="MobiDB-lite"/>
    </source>
</evidence>
<feature type="compositionally biased region" description="Polar residues" evidence="1">
    <location>
        <begin position="82"/>
        <end position="91"/>
    </location>
</feature>
<dbReference type="InterPro" id="IPR055969">
    <property type="entry name" value="DUF7547"/>
</dbReference>
<name>A0A1I6LU15_9EURY</name>
<dbReference type="OrthoDB" id="241694at2157"/>
<evidence type="ECO:0000313" key="3">
    <source>
        <dbReference type="Proteomes" id="UP000199062"/>
    </source>
</evidence>
<keyword evidence="3" id="KW-1185">Reference proteome</keyword>
<dbReference type="Pfam" id="PF24414">
    <property type="entry name" value="DUF7547"/>
    <property type="match status" value="1"/>
</dbReference>
<feature type="region of interest" description="Disordered" evidence="1">
    <location>
        <begin position="145"/>
        <end position="224"/>
    </location>
</feature>
<accession>A0A1I6LU15</accession>
<feature type="region of interest" description="Disordered" evidence="1">
    <location>
        <begin position="80"/>
        <end position="101"/>
    </location>
</feature>
<protein>
    <submittedName>
        <fullName evidence="2">Uncharacterized protein</fullName>
    </submittedName>
</protein>
<feature type="region of interest" description="Disordered" evidence="1">
    <location>
        <begin position="25"/>
        <end position="44"/>
    </location>
</feature>
<proteinExistence type="predicted"/>
<feature type="compositionally biased region" description="Gly residues" evidence="1">
    <location>
        <begin position="214"/>
        <end position="224"/>
    </location>
</feature>
<organism evidence="2 3">
    <name type="scientific">Halomicrobium zhouii</name>
    <dbReference type="NCBI Taxonomy" id="767519"/>
    <lineage>
        <taxon>Archaea</taxon>
        <taxon>Methanobacteriati</taxon>
        <taxon>Methanobacteriota</taxon>
        <taxon>Stenosarchaea group</taxon>
        <taxon>Halobacteria</taxon>
        <taxon>Halobacteriales</taxon>
        <taxon>Haloarculaceae</taxon>
        <taxon>Halomicrobium</taxon>
    </lineage>
</organism>
<dbReference type="Proteomes" id="UP000199062">
    <property type="component" value="Unassembled WGS sequence"/>
</dbReference>
<dbReference type="EMBL" id="FOZK01000003">
    <property type="protein sequence ID" value="SFS06908.1"/>
    <property type="molecule type" value="Genomic_DNA"/>
</dbReference>
<gene>
    <name evidence="2" type="ORF">SAMN05216559_3120</name>
</gene>
<evidence type="ECO:0000313" key="2">
    <source>
        <dbReference type="EMBL" id="SFS06908.1"/>
    </source>
</evidence>
<dbReference type="RefSeq" id="WP_089817460.1">
    <property type="nucleotide sequence ID" value="NZ_FOZK01000003.1"/>
</dbReference>
<sequence length="224" mass="23867">MSSSPDDADVGPLVADLVRTLQELEEEFEPRTERGLPRPPSPRELMRFTSDVGIPGVILLLRTNIEALKLLQRALRMADGRTPTTGTGSTEVRQRAEQLSRTTLSRLDGALADLQDAVEGRPEDDDARELLDEARGLQNQVEAKLRERADDDPAADSTDSGVPAEPVPDESVPVDVDAELESIKEEFGDGNGDSEGDATGDGDGSGDDRETGDQGDGSGDDAGN</sequence>
<reference evidence="2 3" key="1">
    <citation type="submission" date="2016-10" db="EMBL/GenBank/DDBJ databases">
        <authorList>
            <person name="de Groot N.N."/>
        </authorList>
    </citation>
    <scope>NUCLEOTIDE SEQUENCE [LARGE SCALE GENOMIC DNA]</scope>
    <source>
        <strain evidence="2 3">CGMCC 1.10457</strain>
    </source>
</reference>